<organism evidence="1 2">
    <name type="scientific">Vigna unguiculata</name>
    <name type="common">Cowpea</name>
    <dbReference type="NCBI Taxonomy" id="3917"/>
    <lineage>
        <taxon>Eukaryota</taxon>
        <taxon>Viridiplantae</taxon>
        <taxon>Streptophyta</taxon>
        <taxon>Embryophyta</taxon>
        <taxon>Tracheophyta</taxon>
        <taxon>Spermatophyta</taxon>
        <taxon>Magnoliopsida</taxon>
        <taxon>eudicotyledons</taxon>
        <taxon>Gunneridae</taxon>
        <taxon>Pentapetalae</taxon>
        <taxon>rosids</taxon>
        <taxon>fabids</taxon>
        <taxon>Fabales</taxon>
        <taxon>Fabaceae</taxon>
        <taxon>Papilionoideae</taxon>
        <taxon>50 kb inversion clade</taxon>
        <taxon>NPAAA clade</taxon>
        <taxon>indigoferoid/millettioid clade</taxon>
        <taxon>Phaseoleae</taxon>
        <taxon>Vigna</taxon>
    </lineage>
</organism>
<gene>
    <name evidence="1" type="ORF">DEO72_LG1g2339</name>
</gene>
<dbReference type="Proteomes" id="UP000501690">
    <property type="component" value="Linkage Group LG1"/>
</dbReference>
<dbReference type="EMBL" id="CP039345">
    <property type="protein sequence ID" value="QCD78703.1"/>
    <property type="molecule type" value="Genomic_DNA"/>
</dbReference>
<reference evidence="1 2" key="1">
    <citation type="submission" date="2019-04" db="EMBL/GenBank/DDBJ databases">
        <title>An improved genome assembly and genetic linkage map for asparagus bean, Vigna unguiculata ssp. sesquipedialis.</title>
        <authorList>
            <person name="Xia Q."/>
            <person name="Zhang R."/>
            <person name="Dong Y."/>
        </authorList>
    </citation>
    <scope>NUCLEOTIDE SEQUENCE [LARGE SCALE GENOMIC DNA]</scope>
    <source>
        <tissue evidence="1">Leaf</tissue>
    </source>
</reference>
<proteinExistence type="predicted"/>
<dbReference type="AlphaFoldDB" id="A0A4D6KQC0"/>
<name>A0A4D6KQC0_VIGUN</name>
<evidence type="ECO:0000313" key="2">
    <source>
        <dbReference type="Proteomes" id="UP000501690"/>
    </source>
</evidence>
<accession>A0A4D6KQC0</accession>
<evidence type="ECO:0000313" key="1">
    <source>
        <dbReference type="EMBL" id="QCD78703.1"/>
    </source>
</evidence>
<keyword evidence="2" id="KW-1185">Reference proteome</keyword>
<protein>
    <submittedName>
        <fullName evidence="1">Uncharacterized protein</fullName>
    </submittedName>
</protein>
<sequence length="138" mass="15424">MSKTHKHHLHQNHLLTCTAHTIIAKHKQIGNYLKVTCCHTYRPQLIEHVQKTIVADHTPLQISTLTPTTLANPSSTQGSLVFIRHPELNSRDVIPSSTQGMPRAKRLKNAIATDTAWRNSSYRQAHALLEPIGLTDTA</sequence>